<feature type="non-terminal residue" evidence="2">
    <location>
        <position position="989"/>
    </location>
</feature>
<feature type="non-terminal residue" evidence="2">
    <location>
        <position position="1"/>
    </location>
</feature>
<sequence>RQPQQLRESKGPGGKKVTGAPKIDEGAGVAQKYLQGAEVGVNRLNKAAAIFEARVKSIFPNRPNVMEEVGFKNIKAQVTEGASVGIRDKAGQMKLMKGSVEIFEGKVERVGDVLSDLLSKLSDPESAQMKRVESTSRFREPAAIDMLKGALSGPLQKMDVMKQGTVGGPLAQGGKVLGRVRLTKEQSEEATGFKDDKRQLIMMVNRILSNLAEGTDKLAAAGYDERLTSVGLSEGAAPKIETVMKGKQVSELIAPLQARELSQFVPMGAEGMKEQRIAPQFAAGQMIGGKPPAWTTGGMRGLVEKGLMSREQGKELRTAAVTMPESMEDQIPISRAAAEKLSVRSFESVTVTELGSAIQTGVKILEDKIVGKMGEEPVKFELGSAYQAEVKEIREVMVDGVKRYRVSLEKSTVEGMGGKGQTMGGLKGKFVVHEDLGKTEKGEPIEAIIDPKSMAGRGDIQDPTYMMASAISEATGGETSVQAAGDLLAEELKIVGGKAKASLTQAVKKVSEGLGLKGFTGTQKITGGLIGKGAGKKGVEALTGKLHMRVDQGQVKKEASVKERFWSATDLAAMEMAGMTETVAHFRKSLAEAQHENEDLVQSIIVLTSSFEEQSGLLDKEGIMPVKPTEFAALPMGAKGTAEAFKGTLVDPEGAFNQAAAMTLPRRGGQLGALRMGPVGKQLGGRGTFETKEGEVAASKLSRSLDKIRELSTAIMVRRGEVDIAESPETVAEAASMGDEAINAFAKSLQDRLQADPGDEGAIQEFDDLVAAMSPFIDSIQNAGKYIKYWSGGKAVPRKGEGGAALTGRAYVAQAGTGPDIATQKRNQVLAMRDLLFRRTTGGAKDKSVPGKGKLFETENVDELRDALNLLGVTFDETGKRVNDLYSELYGKREFDPETQKSKKVGQGAVDKYYGDLAKQVSARNKPKDPMRRSLMQQISGGRSLGMRGRAFAVPGEVAPQLEEARKALQRLGQTGADVGQALGAVGEM</sequence>
<evidence type="ECO:0000313" key="2">
    <source>
        <dbReference type="EMBL" id="KKM14227.1"/>
    </source>
</evidence>
<accession>A0A0F9HGF8</accession>
<name>A0A0F9HGF8_9ZZZZ</name>
<proteinExistence type="predicted"/>
<feature type="region of interest" description="Disordered" evidence="1">
    <location>
        <begin position="1"/>
        <end position="22"/>
    </location>
</feature>
<comment type="caution">
    <text evidence="2">The sequence shown here is derived from an EMBL/GenBank/DDBJ whole genome shotgun (WGS) entry which is preliminary data.</text>
</comment>
<reference evidence="2" key="1">
    <citation type="journal article" date="2015" name="Nature">
        <title>Complex archaea that bridge the gap between prokaryotes and eukaryotes.</title>
        <authorList>
            <person name="Spang A."/>
            <person name="Saw J.H."/>
            <person name="Jorgensen S.L."/>
            <person name="Zaremba-Niedzwiedzka K."/>
            <person name="Martijn J."/>
            <person name="Lind A.E."/>
            <person name="van Eijk R."/>
            <person name="Schleper C."/>
            <person name="Guy L."/>
            <person name="Ettema T.J."/>
        </authorList>
    </citation>
    <scope>NUCLEOTIDE SEQUENCE</scope>
</reference>
<dbReference type="AlphaFoldDB" id="A0A0F9HGF8"/>
<evidence type="ECO:0000256" key="1">
    <source>
        <dbReference type="SAM" id="MobiDB-lite"/>
    </source>
</evidence>
<dbReference type="EMBL" id="LAZR01015199">
    <property type="protein sequence ID" value="KKM14227.1"/>
    <property type="molecule type" value="Genomic_DNA"/>
</dbReference>
<protein>
    <submittedName>
        <fullName evidence="2">Uncharacterized protein</fullName>
    </submittedName>
</protein>
<gene>
    <name evidence="2" type="ORF">LCGC14_1708260</name>
</gene>
<organism evidence="2">
    <name type="scientific">marine sediment metagenome</name>
    <dbReference type="NCBI Taxonomy" id="412755"/>
    <lineage>
        <taxon>unclassified sequences</taxon>
        <taxon>metagenomes</taxon>
        <taxon>ecological metagenomes</taxon>
    </lineage>
</organism>